<name>A0A9P3CX32_9PEZI</name>
<proteinExistence type="predicted"/>
<comment type="caution">
    <text evidence="2">The sequence shown here is derived from an EMBL/GenBank/DDBJ whole genome shotgun (WGS) entry which is preliminary data.</text>
</comment>
<accession>A0A9P3CX32</accession>
<evidence type="ECO:0000313" key="2">
    <source>
        <dbReference type="EMBL" id="GIZ48410.1"/>
    </source>
</evidence>
<dbReference type="Proteomes" id="UP000825890">
    <property type="component" value="Unassembled WGS sequence"/>
</dbReference>
<gene>
    <name evidence="2" type="ORF">CKM354_001147200</name>
</gene>
<dbReference type="EMBL" id="BOLY01000008">
    <property type="protein sequence ID" value="GIZ48410.1"/>
    <property type="molecule type" value="Genomic_DNA"/>
</dbReference>
<dbReference type="OrthoDB" id="3650767at2759"/>
<keyword evidence="3" id="KW-1185">Reference proteome</keyword>
<feature type="region of interest" description="Disordered" evidence="1">
    <location>
        <begin position="621"/>
        <end position="640"/>
    </location>
</feature>
<organism evidence="2 3">
    <name type="scientific">Cercospora kikuchii</name>
    <dbReference type="NCBI Taxonomy" id="84275"/>
    <lineage>
        <taxon>Eukaryota</taxon>
        <taxon>Fungi</taxon>
        <taxon>Dikarya</taxon>
        <taxon>Ascomycota</taxon>
        <taxon>Pezizomycotina</taxon>
        <taxon>Dothideomycetes</taxon>
        <taxon>Dothideomycetidae</taxon>
        <taxon>Mycosphaerellales</taxon>
        <taxon>Mycosphaerellaceae</taxon>
        <taxon>Cercospora</taxon>
    </lineage>
</organism>
<sequence>MPLKRCEAGSKIFCCQAGPWTELQQQCYYGDCHNGCHNGDISVASIPDPRCGKKNEVLEIVDRDYCCKAPTKFKSCRWVGTGNCFDNNFCYAHEFELLRDRYGGDGTECTSRHRQKALCCQMDAHEPAFEAVSPNWLFPSEKGRTSSTDYVDFKISDLENDGVSVDPMQSPFGWIVFEGPESAVANLNTKRDGSDSDLVFLDCDTTEEGLARFVCTSDWYDADSNCDGLMVGGVAETIIELPSTCYADKYAVARGIYVSSNQSLPTSLQGIANQTVLELEFDIGFGSVKRDLGDVFFRIDYDNTGGYWQDVVNSSSLAPRFLESRFVSSDVSEWQSRLAQWLAHPHIGTTLTHQFNQTLVSSRIDCGAGQSAYIHIRAHGNVTSTVKVASTVYGRLTPNPDIDHSHLLMHADLDGEIRLDVSISGNITSIGQQGVFGSVLFPALHDDKFEASGLAVIETALKADIGIQIDTDMEGNFTTSMRFRTPDPIIRAWPEEYHASTGTVAQLDPTVPFEGWIGEIRGDSELHVDFQPMVGARKVLDPKTFGDRRRGVPMAFNDQFWASVSAQTRVLADATTDSGQHTWNVSTSVGSMLAQIQDANGAERHFSAFGLGDAIRISNSADQRSTAHGKSGYISGQKPDSGLVGNNAESLFKGLTLSCSRTDQGCKDLPYTCKFDLCKVYPDSCLFDDSSLPWGLEDEGDQIDEGDDDRSELFIDTGSPSLSSPDWIIKAGGKPRSYAIEDATQPGQPLTIFSMSYPISSKLFAGVRGAEVFPQAFDYEAVGDCGNVEVRKIPVPLHMKDGTGSLRQWDLISGFATEHIVELQTIQQFIKAVTTGILPSGKPMLAVVPGTGTLITGIPMSWFKKNWYANVFENLGLPGIGDARGKAVRSPNNRVFHALGSTLNRKHLVLTNQEINQVKAALWDRTAPQLKDKFQQALDEWIDRKICGDPALFLKWIKASCVVYTYVSGSKEVAEQFQSTAKDVRAQLELIAEYTQGADGLPELWDDFFRDLTELIKKRAIQWMTDRVLDITNAIQEAPKKPDNWQQVIADVNELSEVIPDWSLPKINS</sequence>
<dbReference type="RefSeq" id="XP_044662897.1">
    <property type="nucleotide sequence ID" value="XM_044806962.1"/>
</dbReference>
<protein>
    <submittedName>
        <fullName evidence="2">Uncharacterized protein</fullName>
    </submittedName>
</protein>
<evidence type="ECO:0000313" key="3">
    <source>
        <dbReference type="Proteomes" id="UP000825890"/>
    </source>
</evidence>
<evidence type="ECO:0000256" key="1">
    <source>
        <dbReference type="SAM" id="MobiDB-lite"/>
    </source>
</evidence>
<dbReference type="AlphaFoldDB" id="A0A9P3CX32"/>
<reference evidence="2 3" key="1">
    <citation type="submission" date="2021-01" db="EMBL/GenBank/DDBJ databases">
        <title>Cercospora kikuchii MAFF 305040 whole genome shotgun sequence.</title>
        <authorList>
            <person name="Kashiwa T."/>
            <person name="Suzuki T."/>
        </authorList>
    </citation>
    <scope>NUCLEOTIDE SEQUENCE [LARGE SCALE GENOMIC DNA]</scope>
    <source>
        <strain evidence="2 3">MAFF 305040</strain>
    </source>
</reference>
<dbReference type="GeneID" id="68297047"/>